<dbReference type="GO" id="GO:0016746">
    <property type="term" value="F:acyltransferase activity"/>
    <property type="evidence" value="ECO:0007669"/>
    <property type="project" value="UniProtKB-KW"/>
</dbReference>
<sequence>MNYFLRELKEEDKDILFKWRNKEEIRLNMFHSTPISYEQHLEWFENVLQHQSSVYRIFMNQNTPLGLVSFKINPQHQTCFWGFYVGEETAPRGTGSIMCSLALDFAFDHLKLRKVIGEVLAFNKKSIKLHQKLGFSQEGYFNKEIIRDGEFIDVIRFALFEEDWVNHKKQLNIPYVQRSD</sequence>
<proteinExistence type="predicted"/>
<accession>A0ABS8QFC3</accession>
<dbReference type="SUPFAM" id="SSF55729">
    <property type="entry name" value="Acyl-CoA N-acyltransferases (Nat)"/>
    <property type="match status" value="1"/>
</dbReference>
<dbReference type="RefSeq" id="WP_231314188.1">
    <property type="nucleotide sequence ID" value="NZ_JAJODE010000005.1"/>
</dbReference>
<keyword evidence="2" id="KW-0012">Acyltransferase</keyword>
<dbReference type="PROSITE" id="PS51186">
    <property type="entry name" value="GNAT"/>
    <property type="match status" value="1"/>
</dbReference>
<dbReference type="EMBL" id="JAJODE010000005">
    <property type="protein sequence ID" value="MCD4837934.1"/>
    <property type="molecule type" value="Genomic_DNA"/>
</dbReference>
<protein>
    <submittedName>
        <fullName evidence="2">UDP-4-amino-4, 6-dideoxy-N-acetyl-beta-L-altrosamine N-acetyltransferase</fullName>
        <ecNumber evidence="2">2.3.1.202</ecNumber>
    </submittedName>
</protein>
<dbReference type="EC" id="2.3.1.202" evidence="2"/>
<evidence type="ECO:0000313" key="3">
    <source>
        <dbReference type="Proteomes" id="UP001162836"/>
    </source>
</evidence>
<dbReference type="InterPro" id="IPR000182">
    <property type="entry name" value="GNAT_dom"/>
</dbReference>
<comment type="caution">
    <text evidence="2">The sequence shown here is derived from an EMBL/GenBank/DDBJ whole genome shotgun (WGS) entry which is preliminary data.</text>
</comment>
<gene>
    <name evidence="2" type="primary">pseH</name>
    <name evidence="2" type="ORF">LRS37_03355</name>
</gene>
<dbReference type="InterPro" id="IPR020036">
    <property type="entry name" value="PseH"/>
</dbReference>
<feature type="domain" description="N-acetyltransferase" evidence="1">
    <location>
        <begin position="3"/>
        <end position="158"/>
    </location>
</feature>
<organism evidence="2 3">
    <name type="scientific">Neobacillus sedimentimangrovi</name>
    <dbReference type="NCBI Taxonomy" id="2699460"/>
    <lineage>
        <taxon>Bacteria</taxon>
        <taxon>Bacillati</taxon>
        <taxon>Bacillota</taxon>
        <taxon>Bacilli</taxon>
        <taxon>Bacillales</taxon>
        <taxon>Bacillaceae</taxon>
        <taxon>Neobacillus</taxon>
    </lineage>
</organism>
<evidence type="ECO:0000313" key="2">
    <source>
        <dbReference type="EMBL" id="MCD4837934.1"/>
    </source>
</evidence>
<dbReference type="PANTHER" id="PTHR43415:SF3">
    <property type="entry name" value="GNAT-FAMILY ACETYLTRANSFERASE"/>
    <property type="match status" value="1"/>
</dbReference>
<dbReference type="Proteomes" id="UP001162836">
    <property type="component" value="Unassembled WGS sequence"/>
</dbReference>
<reference evidence="2 3" key="1">
    <citation type="journal article" date="2023" name="Antonie Van Leeuwenhoek">
        <title>Unveiling the genomic potential of a novel thermostable glycoside hydrolases producing Neobacillus sedimentimangrovi UE25.</title>
        <authorList>
            <person name="Ejaz U."/>
            <person name="Saleem F."/>
            <person name="Rashid R."/>
            <person name="Hasan K.A."/>
            <person name="Syed M.N."/>
            <person name="Sohail M."/>
        </authorList>
    </citation>
    <scope>NUCLEOTIDE SEQUENCE [LARGE SCALE GENOMIC DNA]</scope>
    <source>
        <strain evidence="2 3">UE25</strain>
    </source>
</reference>
<keyword evidence="3" id="KW-1185">Reference proteome</keyword>
<dbReference type="Pfam" id="PF13302">
    <property type="entry name" value="Acetyltransf_3"/>
    <property type="match status" value="1"/>
</dbReference>
<dbReference type="Gene3D" id="3.40.630.30">
    <property type="match status" value="1"/>
</dbReference>
<dbReference type="InterPro" id="IPR016181">
    <property type="entry name" value="Acyl_CoA_acyltransferase"/>
</dbReference>
<keyword evidence="2" id="KW-0808">Transferase</keyword>
<dbReference type="NCBIfam" id="TIGR03585">
    <property type="entry name" value="PseH"/>
    <property type="match status" value="1"/>
</dbReference>
<evidence type="ECO:0000259" key="1">
    <source>
        <dbReference type="PROSITE" id="PS51186"/>
    </source>
</evidence>
<name>A0ABS8QFC3_9BACI</name>
<dbReference type="PANTHER" id="PTHR43415">
    <property type="entry name" value="SPERMIDINE N(1)-ACETYLTRANSFERASE"/>
    <property type="match status" value="1"/>
</dbReference>